<protein>
    <submittedName>
        <fullName evidence="1">5'-3' exoribonuclease 2</fullName>
    </submittedName>
</protein>
<name>A0ACC1HKF1_9FUNG</name>
<comment type="caution">
    <text evidence="1">The sequence shown here is derived from an EMBL/GenBank/DDBJ whole genome shotgun (WGS) entry which is preliminary data.</text>
</comment>
<sequence length="237" mass="26402">GVALLPFINEKRLLDAIKEVYPKLGEEAKERNKEGATHLCVAAANRLNESLCNLYSTPSEEWVALDPKVSDWLAGLVARDKDFVPHTTFLSPLLDKGKPDISEDKSIIALYKPYPAQWFQAGLLPGVKFDKKHLTATDVDFVRTNGKSGGKPSGPHGFRNDNIHDYSFFFRQQGNDVYYDRGRALSSSSDIASTKQRARRAITAGHMGEEVPDRRVAGERSCRPEELEGQGQERNGQ</sequence>
<evidence type="ECO:0000313" key="2">
    <source>
        <dbReference type="Proteomes" id="UP001145114"/>
    </source>
</evidence>
<reference evidence="1" key="1">
    <citation type="submission" date="2022-06" db="EMBL/GenBank/DDBJ databases">
        <title>Phylogenomic reconstructions and comparative analyses of Kickxellomycotina fungi.</title>
        <authorList>
            <person name="Reynolds N.K."/>
            <person name="Stajich J.E."/>
            <person name="Barry K."/>
            <person name="Grigoriev I.V."/>
            <person name="Crous P."/>
            <person name="Smith M.E."/>
        </authorList>
    </citation>
    <scope>NUCLEOTIDE SEQUENCE</scope>
    <source>
        <strain evidence="1">RSA 2271</strain>
    </source>
</reference>
<dbReference type="Proteomes" id="UP001145114">
    <property type="component" value="Unassembled WGS sequence"/>
</dbReference>
<organism evidence="1 2">
    <name type="scientific">Spiromyces aspiralis</name>
    <dbReference type="NCBI Taxonomy" id="68401"/>
    <lineage>
        <taxon>Eukaryota</taxon>
        <taxon>Fungi</taxon>
        <taxon>Fungi incertae sedis</taxon>
        <taxon>Zoopagomycota</taxon>
        <taxon>Kickxellomycotina</taxon>
        <taxon>Kickxellomycetes</taxon>
        <taxon>Kickxellales</taxon>
        <taxon>Kickxellaceae</taxon>
        <taxon>Spiromyces</taxon>
    </lineage>
</organism>
<proteinExistence type="predicted"/>
<feature type="non-terminal residue" evidence="1">
    <location>
        <position position="237"/>
    </location>
</feature>
<gene>
    <name evidence="1" type="primary">RAT1_3</name>
    <name evidence="1" type="ORF">EV182_008075</name>
</gene>
<dbReference type="EMBL" id="JAMZIH010004000">
    <property type="protein sequence ID" value="KAJ1676500.1"/>
    <property type="molecule type" value="Genomic_DNA"/>
</dbReference>
<keyword evidence="2" id="KW-1185">Reference proteome</keyword>
<feature type="non-terminal residue" evidence="1">
    <location>
        <position position="1"/>
    </location>
</feature>
<evidence type="ECO:0000313" key="1">
    <source>
        <dbReference type="EMBL" id="KAJ1676500.1"/>
    </source>
</evidence>
<accession>A0ACC1HKF1</accession>